<proteinExistence type="predicted"/>
<keyword evidence="1" id="KW-0479">Metal-binding</keyword>
<dbReference type="AlphaFoldDB" id="A0A7J8N4B1"/>
<dbReference type="PANTHER" id="PTHR45931:SF3">
    <property type="entry name" value="RING ZINC FINGER-CONTAINING PROTEIN"/>
    <property type="match status" value="1"/>
</dbReference>
<evidence type="ECO:0000256" key="2">
    <source>
        <dbReference type="ARBA" id="ARBA00022771"/>
    </source>
</evidence>
<dbReference type="Pfam" id="PF13639">
    <property type="entry name" value="zf-RING_2"/>
    <property type="match status" value="1"/>
</dbReference>
<dbReference type="GO" id="GO:0006511">
    <property type="term" value="P:ubiquitin-dependent protein catabolic process"/>
    <property type="evidence" value="ECO:0007669"/>
    <property type="project" value="TreeGrafter"/>
</dbReference>
<keyword evidence="7" id="KW-1185">Reference proteome</keyword>
<evidence type="ECO:0000256" key="1">
    <source>
        <dbReference type="ARBA" id="ARBA00022723"/>
    </source>
</evidence>
<evidence type="ECO:0000256" key="4">
    <source>
        <dbReference type="PROSITE-ProRule" id="PRU00175"/>
    </source>
</evidence>
<sequence length="146" mass="16020">MEAIARKKVEEGYDCSICLEKFKEEEEGSEMPCKHVFHSDCVEKWLRINRSCPVCRFVMPDEEGESSGGGEGNGNLGILGSGNQEIVQSVVRVSSLANLIALAMTASGDLSVESRVDNYYDDAEAYPSAGLVLSRTMIFHTGRSQY</sequence>
<dbReference type="PANTHER" id="PTHR45931">
    <property type="entry name" value="SI:CH211-59O9.10"/>
    <property type="match status" value="1"/>
</dbReference>
<protein>
    <recommendedName>
        <fullName evidence="5">RING-type domain-containing protein</fullName>
    </recommendedName>
</protein>
<dbReference type="SMART" id="SM00744">
    <property type="entry name" value="RINGv"/>
    <property type="match status" value="1"/>
</dbReference>
<dbReference type="Proteomes" id="UP000593572">
    <property type="component" value="Unassembled WGS sequence"/>
</dbReference>
<dbReference type="InterPro" id="IPR013083">
    <property type="entry name" value="Znf_RING/FYVE/PHD"/>
</dbReference>
<dbReference type="GO" id="GO:0005634">
    <property type="term" value="C:nucleus"/>
    <property type="evidence" value="ECO:0007669"/>
    <property type="project" value="TreeGrafter"/>
</dbReference>
<comment type="caution">
    <text evidence="6">The sequence shown here is derived from an EMBL/GenBank/DDBJ whole genome shotgun (WGS) entry which is preliminary data.</text>
</comment>
<feature type="domain" description="RING-type" evidence="5">
    <location>
        <begin position="15"/>
        <end position="56"/>
    </location>
</feature>
<dbReference type="InterPro" id="IPR051834">
    <property type="entry name" value="RING_finger_E3_ligase"/>
</dbReference>
<evidence type="ECO:0000256" key="3">
    <source>
        <dbReference type="ARBA" id="ARBA00022833"/>
    </source>
</evidence>
<dbReference type="SUPFAM" id="SSF57850">
    <property type="entry name" value="RING/U-box"/>
    <property type="match status" value="1"/>
</dbReference>
<dbReference type="EMBL" id="JABEZX010000012">
    <property type="protein sequence ID" value="MBA0571847.1"/>
    <property type="molecule type" value="Genomic_DNA"/>
</dbReference>
<evidence type="ECO:0000259" key="5">
    <source>
        <dbReference type="PROSITE" id="PS50089"/>
    </source>
</evidence>
<dbReference type="GO" id="GO:0061630">
    <property type="term" value="F:ubiquitin protein ligase activity"/>
    <property type="evidence" value="ECO:0007669"/>
    <property type="project" value="TreeGrafter"/>
</dbReference>
<evidence type="ECO:0000313" key="7">
    <source>
        <dbReference type="Proteomes" id="UP000593572"/>
    </source>
</evidence>
<dbReference type="CDD" id="cd16454">
    <property type="entry name" value="RING-H2_PA-TM-RING"/>
    <property type="match status" value="1"/>
</dbReference>
<dbReference type="PROSITE" id="PS50089">
    <property type="entry name" value="ZF_RING_2"/>
    <property type="match status" value="1"/>
</dbReference>
<accession>A0A7J8N4B1</accession>
<name>A0A7J8N4B1_9ROSI</name>
<keyword evidence="3" id="KW-0862">Zinc</keyword>
<dbReference type="GO" id="GO:0008270">
    <property type="term" value="F:zinc ion binding"/>
    <property type="evidence" value="ECO:0007669"/>
    <property type="project" value="UniProtKB-KW"/>
</dbReference>
<dbReference type="InterPro" id="IPR001841">
    <property type="entry name" value="Znf_RING"/>
</dbReference>
<evidence type="ECO:0000313" key="6">
    <source>
        <dbReference type="EMBL" id="MBA0571847.1"/>
    </source>
</evidence>
<dbReference type="SMART" id="SM00184">
    <property type="entry name" value="RING"/>
    <property type="match status" value="1"/>
</dbReference>
<keyword evidence="2 4" id="KW-0863">Zinc-finger</keyword>
<dbReference type="Gene3D" id="3.30.40.10">
    <property type="entry name" value="Zinc/RING finger domain, C3HC4 (zinc finger)"/>
    <property type="match status" value="1"/>
</dbReference>
<gene>
    <name evidence="6" type="ORF">Golob_002217</name>
</gene>
<dbReference type="InterPro" id="IPR011016">
    <property type="entry name" value="Znf_RING-CH"/>
</dbReference>
<organism evidence="6 7">
    <name type="scientific">Gossypium lobatum</name>
    <dbReference type="NCBI Taxonomy" id="34289"/>
    <lineage>
        <taxon>Eukaryota</taxon>
        <taxon>Viridiplantae</taxon>
        <taxon>Streptophyta</taxon>
        <taxon>Embryophyta</taxon>
        <taxon>Tracheophyta</taxon>
        <taxon>Spermatophyta</taxon>
        <taxon>Magnoliopsida</taxon>
        <taxon>eudicotyledons</taxon>
        <taxon>Gunneridae</taxon>
        <taxon>Pentapetalae</taxon>
        <taxon>rosids</taxon>
        <taxon>malvids</taxon>
        <taxon>Malvales</taxon>
        <taxon>Malvaceae</taxon>
        <taxon>Malvoideae</taxon>
        <taxon>Gossypium</taxon>
    </lineage>
</organism>
<reference evidence="6 7" key="1">
    <citation type="journal article" date="2019" name="Genome Biol. Evol.">
        <title>Insights into the evolution of the New World diploid cottons (Gossypium, subgenus Houzingenia) based on genome sequencing.</title>
        <authorList>
            <person name="Grover C.E."/>
            <person name="Arick M.A. 2nd"/>
            <person name="Thrash A."/>
            <person name="Conover J.L."/>
            <person name="Sanders W.S."/>
            <person name="Peterson D.G."/>
            <person name="Frelichowski J.E."/>
            <person name="Scheffler J.A."/>
            <person name="Scheffler B.E."/>
            <person name="Wendel J.F."/>
        </authorList>
    </citation>
    <scope>NUCLEOTIDE SEQUENCE [LARGE SCALE GENOMIC DNA]</scope>
    <source>
        <strain evidence="6">157</strain>
        <tissue evidence="6">Leaf</tissue>
    </source>
</reference>